<accession>A0ABQ5XR34</accession>
<keyword evidence="2" id="KW-1185">Reference proteome</keyword>
<evidence type="ECO:0000313" key="2">
    <source>
        <dbReference type="Proteomes" id="UP001156670"/>
    </source>
</evidence>
<dbReference type="Proteomes" id="UP001156670">
    <property type="component" value="Unassembled WGS sequence"/>
</dbReference>
<reference evidence="2" key="1">
    <citation type="journal article" date="2019" name="Int. J. Syst. Evol. Microbiol.">
        <title>The Global Catalogue of Microorganisms (GCM) 10K type strain sequencing project: providing services to taxonomists for standard genome sequencing and annotation.</title>
        <authorList>
            <consortium name="The Broad Institute Genomics Platform"/>
            <consortium name="The Broad Institute Genome Sequencing Center for Infectious Disease"/>
            <person name="Wu L."/>
            <person name="Ma J."/>
        </authorList>
    </citation>
    <scope>NUCLEOTIDE SEQUENCE [LARGE SCALE GENOMIC DNA]</scope>
    <source>
        <strain evidence="2">NBRC 111980</strain>
    </source>
</reference>
<dbReference type="EMBL" id="BSOB01000025">
    <property type="protein sequence ID" value="GLQ93852.1"/>
    <property type="molecule type" value="Genomic_DNA"/>
</dbReference>
<protein>
    <submittedName>
        <fullName evidence="1">Uncharacterized protein</fullName>
    </submittedName>
</protein>
<sequence length="163" mass="17978">MMAAKQVFDAIKQEHATSDAGCGSGRACEEARTTALLRSSRRAAKQTFAPCRCRRWSCLRRDRRRVRAPCGLLGLGAAKEAATALLTRLLRLQLRDLCLCRIQCVLLQQAALYKQINRIGLVGQTLVDQRIGLRIFSYAADGGQALKEIVEEGLFLGSHGFTD</sequence>
<comment type="caution">
    <text evidence="1">The sequence shown here is derived from an EMBL/GenBank/DDBJ whole genome shotgun (WGS) entry which is preliminary data.</text>
</comment>
<proteinExistence type="predicted"/>
<name>A0ABQ5XR34_9GAMM</name>
<evidence type="ECO:0000313" key="1">
    <source>
        <dbReference type="EMBL" id="GLQ93852.1"/>
    </source>
</evidence>
<organism evidence="1 2">
    <name type="scientific">Dyella acidisoli</name>
    <dbReference type="NCBI Taxonomy" id="1867834"/>
    <lineage>
        <taxon>Bacteria</taxon>
        <taxon>Pseudomonadati</taxon>
        <taxon>Pseudomonadota</taxon>
        <taxon>Gammaproteobacteria</taxon>
        <taxon>Lysobacterales</taxon>
        <taxon>Rhodanobacteraceae</taxon>
        <taxon>Dyella</taxon>
    </lineage>
</organism>
<gene>
    <name evidence="1" type="ORF">GCM10007901_28030</name>
</gene>